<dbReference type="GO" id="GO:0008800">
    <property type="term" value="F:beta-lactamase activity"/>
    <property type="evidence" value="ECO:0007669"/>
    <property type="project" value="InterPro"/>
</dbReference>
<name>I5C5P0_9BACT</name>
<dbReference type="InterPro" id="IPR012338">
    <property type="entry name" value="Beta-lactam/transpept-like"/>
</dbReference>
<dbReference type="AlphaFoldDB" id="I5C5P0"/>
<dbReference type="RefSeq" id="WP_009054402.1">
    <property type="nucleotide sequence ID" value="NZ_AJYA01000016.1"/>
</dbReference>
<evidence type="ECO:0000313" key="3">
    <source>
        <dbReference type="Proteomes" id="UP000005551"/>
    </source>
</evidence>
<sequence>MQIIVSEIEQDEAGQVKGFARSSFGLDDTRYYYPASTVKLPIAILAHEWLAEQEVPGLNRETPMLNLTAREAQTEARFDSTSANLLPSIAHYAKKILLVSDNDAYNRLYELLGQDYINEKLRQKGLAHTVINHRLSIPLPAEENRHVNPIRFLQADGSTLFELPAREASGVYVNQDAPMLAKQYYIGDSLVSAPMDFTTKNKYALGDFMATLERLVFPEAFSSEQQFAVAAEDRDFLLTYMGMLPHESQFPAYDPKEFYPSYSKFFKFGTSKEPIPDQFRLYNKTGMAYGHLLDGGYFVDEEKGISYFIAAVIYVNENETLNDNSYEYDEVGFPFFAELGEYVYQHFVRRQETGTFTPYQRLGTSPWEQALKKK</sequence>
<dbReference type="InterPro" id="IPR045155">
    <property type="entry name" value="Beta-lactam_cat"/>
</dbReference>
<dbReference type="GO" id="GO:0030655">
    <property type="term" value="P:beta-lactam antibiotic catabolic process"/>
    <property type="evidence" value="ECO:0007669"/>
    <property type="project" value="InterPro"/>
</dbReference>
<organism evidence="2 3">
    <name type="scientific">Nitritalea halalkaliphila LW7</name>
    <dbReference type="NCBI Taxonomy" id="1189621"/>
    <lineage>
        <taxon>Bacteria</taxon>
        <taxon>Pseudomonadati</taxon>
        <taxon>Bacteroidota</taxon>
        <taxon>Cytophagia</taxon>
        <taxon>Cytophagales</taxon>
        <taxon>Cyclobacteriaceae</taxon>
        <taxon>Nitritalea</taxon>
    </lineage>
</organism>
<dbReference type="Gene3D" id="3.40.710.10">
    <property type="entry name" value="DD-peptidase/beta-lactamase superfamily"/>
    <property type="match status" value="1"/>
</dbReference>
<dbReference type="SUPFAM" id="SSF56601">
    <property type="entry name" value="beta-lactamase/transpeptidase-like"/>
    <property type="match status" value="1"/>
</dbReference>
<dbReference type="PATRIC" id="fig|1189621.3.peg.1587"/>
<protein>
    <recommendedName>
        <fullName evidence="1">Beta-lactamase class A catalytic domain-containing protein</fullName>
    </recommendedName>
</protein>
<comment type="caution">
    <text evidence="2">The sequence shown here is derived from an EMBL/GenBank/DDBJ whole genome shotgun (WGS) entry which is preliminary data.</text>
</comment>
<proteinExistence type="predicted"/>
<feature type="domain" description="Beta-lactamase class A catalytic" evidence="1">
    <location>
        <begin position="23"/>
        <end position="310"/>
    </location>
</feature>
<evidence type="ECO:0000313" key="2">
    <source>
        <dbReference type="EMBL" id="EIM77142.1"/>
    </source>
</evidence>
<dbReference type="Proteomes" id="UP000005551">
    <property type="component" value="Unassembled WGS sequence"/>
</dbReference>
<evidence type="ECO:0000259" key="1">
    <source>
        <dbReference type="Pfam" id="PF13354"/>
    </source>
</evidence>
<accession>I5C5P0</accession>
<dbReference type="EMBL" id="AJYA01000016">
    <property type="protein sequence ID" value="EIM77142.1"/>
    <property type="molecule type" value="Genomic_DNA"/>
</dbReference>
<keyword evidence="3" id="KW-1185">Reference proteome</keyword>
<reference evidence="2 3" key="1">
    <citation type="submission" date="2012-05" db="EMBL/GenBank/DDBJ databases">
        <title>Genome sequence of Nitritalea halalkaliphila LW7.</title>
        <authorList>
            <person name="Jangir P.K."/>
            <person name="Singh A."/>
            <person name="Shivaji S."/>
            <person name="Sharma R."/>
        </authorList>
    </citation>
    <scope>NUCLEOTIDE SEQUENCE [LARGE SCALE GENOMIC DNA]</scope>
    <source>
        <strain evidence="2 3">LW7</strain>
    </source>
</reference>
<dbReference type="Pfam" id="PF13354">
    <property type="entry name" value="Beta-lactamase2"/>
    <property type="match status" value="1"/>
</dbReference>
<gene>
    <name evidence="2" type="ORF">A3SI_07604</name>
</gene>
<dbReference type="STRING" id="1189621.A3SI_07604"/>